<dbReference type="Proteomes" id="UP000053354">
    <property type="component" value="Chromosome"/>
</dbReference>
<protein>
    <submittedName>
        <fullName evidence="1">Uncharacterized protein</fullName>
    </submittedName>
</protein>
<accession>A0A1I9W9N9</accession>
<proteinExistence type="predicted"/>
<evidence type="ECO:0000313" key="1">
    <source>
        <dbReference type="EMBL" id="APA28460.1"/>
    </source>
</evidence>
<dbReference type="KEGG" id="pll:I858_16795"/>
<evidence type="ECO:0000313" key="2">
    <source>
        <dbReference type="Proteomes" id="UP000053354"/>
    </source>
</evidence>
<name>A0A1I9W9N9_9BACL</name>
<reference evidence="1" key="1">
    <citation type="submission" date="2016-10" db="EMBL/GenBank/DDBJ databases">
        <authorList>
            <person name="See-Too W.S."/>
        </authorList>
    </citation>
    <scope>NUCLEOTIDE SEQUENCE</scope>
    <source>
        <strain evidence="1">L10.15</strain>
    </source>
</reference>
<organism evidence="1 2">
    <name type="scientific">Planococcus versutus</name>
    <dbReference type="NCBI Taxonomy" id="1302659"/>
    <lineage>
        <taxon>Bacteria</taxon>
        <taxon>Bacillati</taxon>
        <taxon>Bacillota</taxon>
        <taxon>Bacilli</taxon>
        <taxon>Bacillales</taxon>
        <taxon>Caryophanaceae</taxon>
        <taxon>Planococcus</taxon>
    </lineage>
</organism>
<dbReference type="EMBL" id="CP016540">
    <property type="protein sequence ID" value="APA28460.1"/>
    <property type="molecule type" value="Genomic_DNA"/>
</dbReference>
<gene>
    <name evidence="1" type="ORF">I858_16795</name>
</gene>
<keyword evidence="2" id="KW-1185">Reference proteome</keyword>
<sequence>MFFYQENFMTGIVILLDKYNTKISLFEILKNTLSIYVKDKRQVSPKKGLLSKFLFSLHNINYRK</sequence>
<dbReference type="AlphaFoldDB" id="A0A1I9W9N9"/>